<dbReference type="EMBL" id="BEYU01000021">
    <property type="protein sequence ID" value="GBG26469.1"/>
    <property type="molecule type" value="Genomic_DNA"/>
</dbReference>
<gene>
    <name evidence="3" type="ORF">FCC1311_026902</name>
</gene>
<keyword evidence="4" id="KW-1185">Reference proteome</keyword>
<feature type="transmembrane region" description="Helical" evidence="2">
    <location>
        <begin position="220"/>
        <end position="242"/>
    </location>
</feature>
<name>A0A2R5G823_9STRA</name>
<evidence type="ECO:0000256" key="2">
    <source>
        <dbReference type="SAM" id="Phobius"/>
    </source>
</evidence>
<reference evidence="3 4" key="1">
    <citation type="submission" date="2017-12" db="EMBL/GenBank/DDBJ databases">
        <title>Sequencing, de novo assembly and annotation of complete genome of a new Thraustochytrid species, strain FCC1311.</title>
        <authorList>
            <person name="Sedici K."/>
            <person name="Godart F."/>
            <person name="Aiese Cigliano R."/>
            <person name="Sanseverino W."/>
            <person name="Barakat M."/>
            <person name="Ortet P."/>
            <person name="Marechal E."/>
            <person name="Cagnac O."/>
            <person name="Amato A."/>
        </authorList>
    </citation>
    <scope>NUCLEOTIDE SEQUENCE [LARGE SCALE GENOMIC DNA]</scope>
</reference>
<evidence type="ECO:0000256" key="1">
    <source>
        <dbReference type="ARBA" id="ARBA00022737"/>
    </source>
</evidence>
<sequence length="407" mass="46285">MSAPEINLQVDAFASNLVPEDFEAVIQDFEAKQAALNQACAKRSVRDVEINYTDNDAACRKRYVGAVRNGKPHGRGTLTWTCGGDYSGDFRNDKLTGFGIHTWKNGKRYVGQWLDGKACGYGLLFSSNGSMTYRGTWQDGLMHGFGRYNAENGDWYEGFWKLNNKDGLGVYQWVNGDRYEGEFANQQHHGRGIYMWPNGRKLTTTFVKHVPLHAWTLARFLWMCMTFFSVCYVAFHVLDMLVRSIDETLMHYDVPAWVTSFRHHFLGPAPYDLFTAVSTPHTASVHEEEKETDFLVQPEERMPTSDSFAANEVLDDSVPESSNSTWVYEMLRHELALPHIRIMLLLTLRPTLEEIFANIIANVACAWCHAQKLPISDNMSWHLGLALGCGSVFFFASLHILLYAFVM</sequence>
<dbReference type="SMART" id="SM00698">
    <property type="entry name" value="MORN"/>
    <property type="match status" value="6"/>
</dbReference>
<keyword evidence="3" id="KW-0418">Kinase</keyword>
<evidence type="ECO:0000313" key="4">
    <source>
        <dbReference type="Proteomes" id="UP000241890"/>
    </source>
</evidence>
<accession>A0A2R5G823</accession>
<keyword evidence="2" id="KW-0472">Membrane</keyword>
<dbReference type="PANTHER" id="PTHR23084">
    <property type="entry name" value="PHOSPHATIDYLINOSITOL-4-PHOSPHATE 5-KINASE RELATED"/>
    <property type="match status" value="1"/>
</dbReference>
<dbReference type="OrthoDB" id="418492at2759"/>
<keyword evidence="2" id="KW-0812">Transmembrane</keyword>
<dbReference type="Proteomes" id="UP000241890">
    <property type="component" value="Unassembled WGS sequence"/>
</dbReference>
<keyword evidence="1" id="KW-0677">Repeat</keyword>
<protein>
    <submittedName>
        <fullName evidence="3">Phosphatidylinositol 4-phosphate 5-kinase 1</fullName>
    </submittedName>
</protein>
<dbReference type="InParanoid" id="A0A2R5G823"/>
<keyword evidence="3" id="KW-0808">Transferase</keyword>
<feature type="transmembrane region" description="Helical" evidence="2">
    <location>
        <begin position="381"/>
        <end position="406"/>
    </location>
</feature>
<organism evidence="3 4">
    <name type="scientific">Hondaea fermentalgiana</name>
    <dbReference type="NCBI Taxonomy" id="2315210"/>
    <lineage>
        <taxon>Eukaryota</taxon>
        <taxon>Sar</taxon>
        <taxon>Stramenopiles</taxon>
        <taxon>Bigyra</taxon>
        <taxon>Labyrinthulomycetes</taxon>
        <taxon>Thraustochytrida</taxon>
        <taxon>Thraustochytriidae</taxon>
        <taxon>Hondaea</taxon>
    </lineage>
</organism>
<dbReference type="InterPro" id="IPR003409">
    <property type="entry name" value="MORN"/>
</dbReference>
<proteinExistence type="predicted"/>
<keyword evidence="2" id="KW-1133">Transmembrane helix</keyword>
<evidence type="ECO:0000313" key="3">
    <source>
        <dbReference type="EMBL" id="GBG26469.1"/>
    </source>
</evidence>
<dbReference type="PANTHER" id="PTHR23084:SF263">
    <property type="entry name" value="MORN REPEAT-CONTAINING PROTEIN 1"/>
    <property type="match status" value="1"/>
</dbReference>
<dbReference type="Gene3D" id="2.20.110.10">
    <property type="entry name" value="Histone H3 K4-specific methyltransferase SET7/9 N-terminal domain"/>
    <property type="match status" value="3"/>
</dbReference>
<comment type="caution">
    <text evidence="3">The sequence shown here is derived from an EMBL/GenBank/DDBJ whole genome shotgun (WGS) entry which is preliminary data.</text>
</comment>
<dbReference type="SUPFAM" id="SSF82185">
    <property type="entry name" value="Histone H3 K4-specific methyltransferase SET7/9 N-terminal domain"/>
    <property type="match status" value="2"/>
</dbReference>
<dbReference type="Pfam" id="PF02493">
    <property type="entry name" value="MORN"/>
    <property type="match status" value="6"/>
</dbReference>
<dbReference type="AlphaFoldDB" id="A0A2R5G823"/>
<dbReference type="GO" id="GO:0016301">
    <property type="term" value="F:kinase activity"/>
    <property type="evidence" value="ECO:0007669"/>
    <property type="project" value="UniProtKB-KW"/>
</dbReference>